<dbReference type="GO" id="GO:0004672">
    <property type="term" value="F:protein kinase activity"/>
    <property type="evidence" value="ECO:0007669"/>
    <property type="project" value="InterPro"/>
</dbReference>
<dbReference type="STRING" id="1169540.A0A0G4ELV9"/>
<sequence>MGAACRRDAQQLARTRPAASSAAQFAAEEGEKHRRALSRTDHQEDSRRAVKREAMAGPPDAAWAMVTGDAWAQSHFNFKELKGAGASGVVVSCEQRPSSNLPDVPANGPLALKMPKLPPNPTPDDIDDVEYSTQEEVKMGKEVAGNDNICTTYAMFTTLTGPQHQKRFWIVQKGCETTLGVWIDAERAKDIAAGMYGIGVDKVLLKFYPLLKGVAHMHFKKVAHLDLKAENVFLTNTETVKIGDFGLSEKFDASISHHTPQMCTLPYRAPEMLGGKTDYTLEVDMWSLGVMLYAALKGVAPFKFTLDDDYGRFDLLNEILRHRRAPPAYL</sequence>
<dbReference type="PROSITE" id="PS50011">
    <property type="entry name" value="PROTEIN_KINASE_DOM"/>
    <property type="match status" value="1"/>
</dbReference>
<feature type="compositionally biased region" description="Low complexity" evidence="1">
    <location>
        <begin position="18"/>
        <end position="27"/>
    </location>
</feature>
<proteinExistence type="predicted"/>
<dbReference type="InterPro" id="IPR011009">
    <property type="entry name" value="Kinase-like_dom_sf"/>
</dbReference>
<accession>A0A0G4ELV9</accession>
<feature type="compositionally biased region" description="Basic and acidic residues" evidence="1">
    <location>
        <begin position="38"/>
        <end position="54"/>
    </location>
</feature>
<dbReference type="Pfam" id="PF00069">
    <property type="entry name" value="Pkinase"/>
    <property type="match status" value="1"/>
</dbReference>
<evidence type="ECO:0000313" key="3">
    <source>
        <dbReference type="EMBL" id="CEL97952.1"/>
    </source>
</evidence>
<dbReference type="InterPro" id="IPR008271">
    <property type="entry name" value="Ser/Thr_kinase_AS"/>
</dbReference>
<dbReference type="PANTHER" id="PTHR24347">
    <property type="entry name" value="SERINE/THREONINE-PROTEIN KINASE"/>
    <property type="match status" value="1"/>
</dbReference>
<evidence type="ECO:0000259" key="2">
    <source>
        <dbReference type="PROSITE" id="PS50011"/>
    </source>
</evidence>
<dbReference type="SMART" id="SM00220">
    <property type="entry name" value="S_TKc"/>
    <property type="match status" value="1"/>
</dbReference>
<dbReference type="VEuPathDB" id="CryptoDB:Vbra_12399"/>
<dbReference type="PhylomeDB" id="A0A0G4ELV9"/>
<dbReference type="Proteomes" id="UP000041254">
    <property type="component" value="Unassembled WGS sequence"/>
</dbReference>
<protein>
    <recommendedName>
        <fullName evidence="2">Protein kinase domain-containing protein</fullName>
    </recommendedName>
</protein>
<evidence type="ECO:0000313" key="4">
    <source>
        <dbReference type="Proteomes" id="UP000041254"/>
    </source>
</evidence>
<dbReference type="PROSITE" id="PS00108">
    <property type="entry name" value="PROTEIN_KINASE_ST"/>
    <property type="match status" value="1"/>
</dbReference>
<gene>
    <name evidence="3" type="ORF">Vbra_12399</name>
</gene>
<dbReference type="EMBL" id="CDMY01000259">
    <property type="protein sequence ID" value="CEL97952.1"/>
    <property type="molecule type" value="Genomic_DNA"/>
</dbReference>
<dbReference type="InParanoid" id="A0A0G4ELV9"/>
<feature type="domain" description="Protein kinase" evidence="2">
    <location>
        <begin position="76"/>
        <end position="330"/>
    </location>
</feature>
<evidence type="ECO:0000256" key="1">
    <source>
        <dbReference type="SAM" id="MobiDB-lite"/>
    </source>
</evidence>
<dbReference type="Gene3D" id="1.10.510.10">
    <property type="entry name" value="Transferase(Phosphotransferase) domain 1"/>
    <property type="match status" value="1"/>
</dbReference>
<keyword evidence="4" id="KW-1185">Reference proteome</keyword>
<organism evidence="3 4">
    <name type="scientific">Vitrella brassicaformis (strain CCMP3155)</name>
    <dbReference type="NCBI Taxonomy" id="1169540"/>
    <lineage>
        <taxon>Eukaryota</taxon>
        <taxon>Sar</taxon>
        <taxon>Alveolata</taxon>
        <taxon>Colpodellida</taxon>
        <taxon>Vitrellaceae</taxon>
        <taxon>Vitrella</taxon>
    </lineage>
</organism>
<dbReference type="SUPFAM" id="SSF56112">
    <property type="entry name" value="Protein kinase-like (PK-like)"/>
    <property type="match status" value="1"/>
</dbReference>
<dbReference type="GO" id="GO:0005524">
    <property type="term" value="F:ATP binding"/>
    <property type="evidence" value="ECO:0007669"/>
    <property type="project" value="InterPro"/>
</dbReference>
<reference evidence="3 4" key="1">
    <citation type="submission" date="2014-11" db="EMBL/GenBank/DDBJ databases">
        <authorList>
            <person name="Zhu J."/>
            <person name="Qi W."/>
            <person name="Song R."/>
        </authorList>
    </citation>
    <scope>NUCLEOTIDE SEQUENCE [LARGE SCALE GENOMIC DNA]</scope>
</reference>
<feature type="region of interest" description="Disordered" evidence="1">
    <location>
        <begin position="1"/>
        <end position="56"/>
    </location>
</feature>
<dbReference type="AlphaFoldDB" id="A0A0G4ELV9"/>
<dbReference type="InterPro" id="IPR000719">
    <property type="entry name" value="Prot_kinase_dom"/>
</dbReference>
<dbReference type="OrthoDB" id="6513151at2759"/>
<name>A0A0G4ELV9_VITBC</name>